<comment type="caution">
    <text evidence="1">The sequence shown here is derived from an EMBL/GenBank/DDBJ whole genome shotgun (WGS) entry which is preliminary data.</text>
</comment>
<evidence type="ECO:0008006" key="3">
    <source>
        <dbReference type="Google" id="ProtNLM"/>
    </source>
</evidence>
<sequence>MEETEKPIEVLAMEALGKGYDITGDFRLKYAKGTRLLVLDETNKRDIVFPGAASFTMKEVSQDIRLDKGDRIRFKSDVLEFNQMSELLNQKSSIQGKVPSGYLNSIFDLSGNWLHDAADTKTLAFDGYFISLYYLHLTASPLVLSDRVKKSVPPHWDPAALSR</sequence>
<dbReference type="EMBL" id="JABFAD010000005">
    <property type="protein sequence ID" value="MBA0797455.1"/>
    <property type="molecule type" value="Genomic_DNA"/>
</dbReference>
<dbReference type="GO" id="GO:0009626">
    <property type="term" value="P:plant-type hypersensitive response"/>
    <property type="evidence" value="ECO:0007669"/>
    <property type="project" value="TreeGrafter"/>
</dbReference>
<protein>
    <recommendedName>
        <fullName evidence="3">MACPF domain-containing protein</fullName>
    </recommendedName>
</protein>
<reference evidence="1 2" key="1">
    <citation type="journal article" date="2019" name="Genome Biol. Evol.">
        <title>Insights into the evolution of the New World diploid cottons (Gossypium, subgenus Houzingenia) based on genome sequencing.</title>
        <authorList>
            <person name="Grover C.E."/>
            <person name="Arick M.A. 2nd"/>
            <person name="Thrash A."/>
            <person name="Conover J.L."/>
            <person name="Sanders W.S."/>
            <person name="Peterson D.G."/>
            <person name="Frelichowski J.E."/>
            <person name="Scheffler J.A."/>
            <person name="Scheffler B.E."/>
            <person name="Wendel J.F."/>
        </authorList>
    </citation>
    <scope>NUCLEOTIDE SEQUENCE [LARGE SCALE GENOMIC DNA]</scope>
    <source>
        <strain evidence="1">0</strain>
        <tissue evidence="1">Leaf</tissue>
    </source>
</reference>
<dbReference type="OrthoDB" id="1366754at2759"/>
<organism evidence="1 2">
    <name type="scientific">Gossypium harknessii</name>
    <dbReference type="NCBI Taxonomy" id="34285"/>
    <lineage>
        <taxon>Eukaryota</taxon>
        <taxon>Viridiplantae</taxon>
        <taxon>Streptophyta</taxon>
        <taxon>Embryophyta</taxon>
        <taxon>Tracheophyta</taxon>
        <taxon>Spermatophyta</taxon>
        <taxon>Magnoliopsida</taxon>
        <taxon>eudicotyledons</taxon>
        <taxon>Gunneridae</taxon>
        <taxon>Pentapetalae</taxon>
        <taxon>rosids</taxon>
        <taxon>malvids</taxon>
        <taxon>Malvales</taxon>
        <taxon>Malvaceae</taxon>
        <taxon>Malvoideae</taxon>
        <taxon>Gossypium</taxon>
    </lineage>
</organism>
<keyword evidence="2" id="KW-1185">Reference proteome</keyword>
<dbReference type="PANTHER" id="PTHR33199:SF2">
    <property type="entry name" value="OS02G0475300 PROTEIN"/>
    <property type="match status" value="1"/>
</dbReference>
<dbReference type="GO" id="GO:2000031">
    <property type="term" value="P:regulation of salicylic acid mediated signaling pathway"/>
    <property type="evidence" value="ECO:0007669"/>
    <property type="project" value="InterPro"/>
</dbReference>
<dbReference type="PANTHER" id="PTHR33199">
    <property type="entry name" value="MACPF DOMAIN-CONTAINING PROTEIN CAD1"/>
    <property type="match status" value="1"/>
</dbReference>
<dbReference type="InterPro" id="IPR044663">
    <property type="entry name" value="CAD1/NSL1-like"/>
</dbReference>
<dbReference type="AlphaFoldDB" id="A0A7J9GKY2"/>
<dbReference type="GO" id="GO:0005886">
    <property type="term" value="C:plasma membrane"/>
    <property type="evidence" value="ECO:0007669"/>
    <property type="project" value="TreeGrafter"/>
</dbReference>
<evidence type="ECO:0000313" key="1">
    <source>
        <dbReference type="EMBL" id="MBA0797455.1"/>
    </source>
</evidence>
<evidence type="ECO:0000313" key="2">
    <source>
        <dbReference type="Proteomes" id="UP000593560"/>
    </source>
</evidence>
<accession>A0A7J9GKY2</accession>
<gene>
    <name evidence="1" type="ORF">Gohar_008156</name>
</gene>
<name>A0A7J9GKY2_9ROSI</name>
<proteinExistence type="predicted"/>
<dbReference type="Proteomes" id="UP000593560">
    <property type="component" value="Unassembled WGS sequence"/>
</dbReference>